<proteinExistence type="predicted"/>
<organism evidence="1 2">
    <name type="scientific">Panagrolaimus superbus</name>
    <dbReference type="NCBI Taxonomy" id="310955"/>
    <lineage>
        <taxon>Eukaryota</taxon>
        <taxon>Metazoa</taxon>
        <taxon>Ecdysozoa</taxon>
        <taxon>Nematoda</taxon>
        <taxon>Chromadorea</taxon>
        <taxon>Rhabditida</taxon>
        <taxon>Tylenchina</taxon>
        <taxon>Panagrolaimomorpha</taxon>
        <taxon>Panagrolaimoidea</taxon>
        <taxon>Panagrolaimidae</taxon>
        <taxon>Panagrolaimus</taxon>
    </lineage>
</organism>
<dbReference type="Proteomes" id="UP000887577">
    <property type="component" value="Unplaced"/>
</dbReference>
<protein>
    <submittedName>
        <fullName evidence="2">Uncharacterized protein</fullName>
    </submittedName>
</protein>
<dbReference type="AlphaFoldDB" id="A0A914YF38"/>
<accession>A0A914YF38</accession>
<evidence type="ECO:0000313" key="2">
    <source>
        <dbReference type="WBParaSite" id="PSU_v2.g17372.t1"/>
    </source>
</evidence>
<dbReference type="WBParaSite" id="PSU_v2.g17372.t1">
    <property type="protein sequence ID" value="PSU_v2.g17372.t1"/>
    <property type="gene ID" value="PSU_v2.g17372"/>
</dbReference>
<name>A0A914YF38_9BILA</name>
<reference evidence="2" key="1">
    <citation type="submission" date="2022-11" db="UniProtKB">
        <authorList>
            <consortium name="WormBaseParasite"/>
        </authorList>
    </citation>
    <scope>IDENTIFICATION</scope>
</reference>
<evidence type="ECO:0000313" key="1">
    <source>
        <dbReference type="Proteomes" id="UP000887577"/>
    </source>
</evidence>
<keyword evidence="1" id="KW-1185">Reference proteome</keyword>
<sequence length="238" mass="27712">MKKYVSPNNTTTRIRLWLELSLYELKFIKVEDSAKLTTDRISRIHAIFQTLTLLLAEKESISTKEWLQKALFYTIELIARILGTNLKECVAELTADLFEESDNPLLSVDPFVRAEIKPIFIKFLQIGIEDLYSQKSEEFGVLENIKQCLKIFDYIEEELEKMSKEVSYLRSPIHDMLVDRTPINDAFKILKNVWNMFQETYFESALESGNIETMKSVCLQLSSEQERIKALTDVLKHA</sequence>